<evidence type="ECO:0000313" key="7">
    <source>
        <dbReference type="Proteomes" id="UP000218165"/>
    </source>
</evidence>
<dbReference type="InterPro" id="IPR012341">
    <property type="entry name" value="6hp_glycosidase-like_sf"/>
</dbReference>
<feature type="region of interest" description="Disordered" evidence="4">
    <location>
        <begin position="47"/>
        <end position="68"/>
    </location>
</feature>
<dbReference type="OrthoDB" id="9798687at2"/>
<dbReference type="Pfam" id="PF22422">
    <property type="entry name" value="MGH1-like_GH"/>
    <property type="match status" value="1"/>
</dbReference>
<proteinExistence type="inferred from homology"/>
<sequence>MPHPTVPLDGPSPDVSAIAPAIDLDAAPYSTRFSRLLVLSSEGMTTWAGRENPASSAPTGEGTADGRAPVHALTVLRSAYERRAADSIIADDLRMIVGSAPAAWEAGADGIRFTSGARLLVTDGDRIVVTGLQDGDVLELRPQLPAEETDAWTGSATLETQLTLEGLADVSLEDGQLRIQARGELALAWNAMPTDSVSVRDLVAQHDQVLGEWMARCPQVEPKRQAMTDLCWWVLGNNTLRLLGDEPGPVVVPSKLGYVGLWQWDAYFIALGLRHGDPDLARTQMDVALRHARADGQLPDVVHDHGVLDSSANLPPGDLENLRRLGSPTLAGEEVPLTKPPLTALTLDRLSHELGAEVIDTHLEAVLASQRWWFEFSDPGATGWPAYLHPYSSGLDDSPVFDDNAILRSPDLAAYLVGQDHLLARWLNERGRDDEASECHQRSDRLRLLLEESWDAERELFALPGENTEVTTRSILNLIALLIPELRADIRESLVAQITDPARFGGQWLLPTVARDDPDFSPERMWRGPIWVNTAWLVIQGLRVQGEDGLADRVTENVLDLVMHAGGPSEYFNPDAGRKARTATVLFGWSSALFVEMAVGRASEREPW</sequence>
<dbReference type="RefSeq" id="WP_096804132.1">
    <property type="nucleotide sequence ID" value="NZ_CP023563.1"/>
</dbReference>
<comment type="similarity">
    <text evidence="1">Belongs to the glycosyl hydrolase 63 family.</text>
</comment>
<keyword evidence="2" id="KW-0378">Hydrolase</keyword>
<dbReference type="PANTHER" id="PTHR10412">
    <property type="entry name" value="MANNOSYL-OLIGOSACCHARIDE GLUCOSIDASE"/>
    <property type="match status" value="1"/>
</dbReference>
<accession>A0A291GSS6</accession>
<dbReference type="EMBL" id="CP023563">
    <property type="protein sequence ID" value="ATG53024.1"/>
    <property type="molecule type" value="Genomic_DNA"/>
</dbReference>
<evidence type="ECO:0000256" key="3">
    <source>
        <dbReference type="ARBA" id="ARBA00023295"/>
    </source>
</evidence>
<dbReference type="KEGG" id="brz:CFK38_16990"/>
<evidence type="ECO:0000256" key="2">
    <source>
        <dbReference type="ARBA" id="ARBA00022801"/>
    </source>
</evidence>
<protein>
    <recommendedName>
        <fullName evidence="5">Mannosylglycerate hydrolase MGH1-like glycoside hydrolase domain-containing protein</fullName>
    </recommendedName>
</protein>
<dbReference type="InterPro" id="IPR054491">
    <property type="entry name" value="MGH1-like_GH"/>
</dbReference>
<dbReference type="AlphaFoldDB" id="A0A291GSS6"/>
<feature type="domain" description="Mannosylglycerate hydrolase MGH1-like glycoside hydrolase" evidence="5">
    <location>
        <begin position="258"/>
        <end position="590"/>
    </location>
</feature>
<evidence type="ECO:0000256" key="4">
    <source>
        <dbReference type="SAM" id="MobiDB-lite"/>
    </source>
</evidence>
<dbReference type="GO" id="GO:0006487">
    <property type="term" value="P:protein N-linked glycosylation"/>
    <property type="evidence" value="ECO:0007669"/>
    <property type="project" value="TreeGrafter"/>
</dbReference>
<dbReference type="InterPro" id="IPR004888">
    <property type="entry name" value="Glycoside_hydrolase_63"/>
</dbReference>
<dbReference type="InterPro" id="IPR008928">
    <property type="entry name" value="6-hairpin_glycosidase_sf"/>
</dbReference>
<name>A0A291GSS6_9MICO</name>
<organism evidence="6 7">
    <name type="scientific">Brachybacterium vulturis</name>
    <dbReference type="NCBI Taxonomy" id="2017484"/>
    <lineage>
        <taxon>Bacteria</taxon>
        <taxon>Bacillati</taxon>
        <taxon>Actinomycetota</taxon>
        <taxon>Actinomycetes</taxon>
        <taxon>Micrococcales</taxon>
        <taxon>Dermabacteraceae</taxon>
        <taxon>Brachybacterium</taxon>
    </lineage>
</organism>
<dbReference type="Gene3D" id="1.50.10.10">
    <property type="match status" value="1"/>
</dbReference>
<dbReference type="GO" id="GO:0004573">
    <property type="term" value="F:Glc3Man9GlcNAc2 oligosaccharide glucosidase activity"/>
    <property type="evidence" value="ECO:0007669"/>
    <property type="project" value="InterPro"/>
</dbReference>
<evidence type="ECO:0000259" key="5">
    <source>
        <dbReference type="Pfam" id="PF22422"/>
    </source>
</evidence>
<dbReference type="PANTHER" id="PTHR10412:SF11">
    <property type="entry name" value="MANNOSYL-OLIGOSACCHARIDE GLUCOSIDASE"/>
    <property type="match status" value="1"/>
</dbReference>
<evidence type="ECO:0000256" key="1">
    <source>
        <dbReference type="ARBA" id="ARBA00010833"/>
    </source>
</evidence>
<keyword evidence="7" id="KW-1185">Reference proteome</keyword>
<keyword evidence="3" id="KW-0326">Glycosidase</keyword>
<dbReference type="GO" id="GO:0009311">
    <property type="term" value="P:oligosaccharide metabolic process"/>
    <property type="evidence" value="ECO:0007669"/>
    <property type="project" value="InterPro"/>
</dbReference>
<gene>
    <name evidence="6" type="ORF">CFK38_16990</name>
</gene>
<dbReference type="SUPFAM" id="SSF48208">
    <property type="entry name" value="Six-hairpin glycosidases"/>
    <property type="match status" value="1"/>
</dbReference>
<reference evidence="7" key="1">
    <citation type="submission" date="2017-09" db="EMBL/GenBank/DDBJ databases">
        <title>Brachybacterium sp. VM2412.</title>
        <authorList>
            <person name="Tak E.J."/>
            <person name="Bae J.-W."/>
        </authorList>
    </citation>
    <scope>NUCLEOTIDE SEQUENCE [LARGE SCALE GENOMIC DNA]</scope>
    <source>
        <strain evidence="7">VM2412</strain>
    </source>
</reference>
<evidence type="ECO:0000313" key="6">
    <source>
        <dbReference type="EMBL" id="ATG53024.1"/>
    </source>
</evidence>
<dbReference type="Proteomes" id="UP000218165">
    <property type="component" value="Chromosome"/>
</dbReference>